<reference evidence="3 4" key="1">
    <citation type="submission" date="2019-12" db="EMBL/GenBank/DDBJ databases">
        <title>Strain KN286 was isolated from seawater, which was collected from Caroline Seamount in the tropical western Pacific.</title>
        <authorList>
            <person name="Wang Q."/>
        </authorList>
    </citation>
    <scope>NUCLEOTIDE SEQUENCE [LARGE SCALE GENOMIC DNA]</scope>
    <source>
        <strain evidence="3 4">KN286</strain>
    </source>
</reference>
<accession>A0A6B0TXD7</accession>
<feature type="compositionally biased region" description="Low complexity" evidence="1">
    <location>
        <begin position="69"/>
        <end position="86"/>
    </location>
</feature>
<dbReference type="PANTHER" id="PTHR30105">
    <property type="entry name" value="UNCHARACTERIZED YIBQ-RELATED"/>
    <property type="match status" value="1"/>
</dbReference>
<evidence type="ECO:0000256" key="1">
    <source>
        <dbReference type="SAM" id="MobiDB-lite"/>
    </source>
</evidence>
<feature type="transmembrane region" description="Helical" evidence="2">
    <location>
        <begin position="12"/>
        <end position="33"/>
    </location>
</feature>
<feature type="compositionally biased region" description="Low complexity" evidence="1">
    <location>
        <begin position="110"/>
        <end position="129"/>
    </location>
</feature>
<feature type="compositionally biased region" description="Acidic residues" evidence="1">
    <location>
        <begin position="175"/>
        <end position="198"/>
    </location>
</feature>
<protein>
    <recommendedName>
        <fullName evidence="5">Divergent polysaccharide deacetylase family protein</fullName>
    </recommendedName>
</protein>
<feature type="region of interest" description="Disordered" evidence="1">
    <location>
        <begin position="50"/>
        <end position="198"/>
    </location>
</feature>
<keyword evidence="4" id="KW-1185">Reference proteome</keyword>
<dbReference type="PANTHER" id="PTHR30105:SF2">
    <property type="entry name" value="DIVERGENT POLYSACCHARIDE DEACETYLASE SUPERFAMILY"/>
    <property type="match status" value="1"/>
</dbReference>
<evidence type="ECO:0008006" key="5">
    <source>
        <dbReference type="Google" id="ProtNLM"/>
    </source>
</evidence>
<dbReference type="CDD" id="cd10936">
    <property type="entry name" value="CE4_DAC2"/>
    <property type="match status" value="1"/>
</dbReference>
<dbReference type="InterPro" id="IPR006837">
    <property type="entry name" value="Divergent_DAC"/>
</dbReference>
<dbReference type="Proteomes" id="UP000436016">
    <property type="component" value="Unassembled WGS sequence"/>
</dbReference>
<organism evidence="3 4">
    <name type="scientific">Oceanomicrobium pacificus</name>
    <dbReference type="NCBI Taxonomy" id="2692916"/>
    <lineage>
        <taxon>Bacteria</taxon>
        <taxon>Pseudomonadati</taxon>
        <taxon>Pseudomonadota</taxon>
        <taxon>Alphaproteobacteria</taxon>
        <taxon>Rhodobacterales</taxon>
        <taxon>Paracoccaceae</taxon>
        <taxon>Oceanomicrobium</taxon>
    </lineage>
</organism>
<name>A0A6B0TXD7_9RHOB</name>
<feature type="compositionally biased region" description="Polar residues" evidence="1">
    <location>
        <begin position="87"/>
        <end position="97"/>
    </location>
</feature>
<sequence length="577" mass="57589">MANVKVERVGGFWRGFFTMWFLIAIGMVAWSIFGPGGSDRVAAPPIFESLAPLDTPETPEGARLPQQDAPAVTAPAPAAPTASANAGDTTPDATESTAPPVVGGAPDSDGSSAPALPGDAAPAAPLGGSQAPEAPASDSQSSLTAPSGGDSAPAALPSEPATDVALAPAATEAPAEPEAELADAAPEEPIDIVPDREEEEIDLDTVGVPKEEIIIVSDAPVGGSDFSVGSATDVQIDDNPLLLPDGRFDPELAGADPELNSADPELAGADPELSGADTPAPAEQELALAVPDTAPALPQTGDAAPAETGETPAADAAPEAEAADAAPEADTPAEGGDGSEAPVLADAGGAAFEAFAQPYDGPGDKPVLSIILVDVGADGVARDDLLSVRVPVTFALAGDNEGAAAAAMAYREAGHEVVVFTPYDSLTSSSDPADTAAVVQGMLDTVPGALAVMDQPGGSLHRNRDLVKSVLADIKPTGHALITNAGGLTSAAELAAVEGVPAIESYRVIDDELDVAKIGAALDRSAFQASKVGSAVVIGHTFPETVNAILSWLLNGRAKALEIAPVSVAIRRQVEGS</sequence>
<dbReference type="GO" id="GO:0005975">
    <property type="term" value="P:carbohydrate metabolic process"/>
    <property type="evidence" value="ECO:0007669"/>
    <property type="project" value="InterPro"/>
</dbReference>
<feature type="compositionally biased region" description="Low complexity" evidence="1">
    <location>
        <begin position="303"/>
        <end position="334"/>
    </location>
</feature>
<dbReference type="Pfam" id="PF04748">
    <property type="entry name" value="Polysacc_deac_2"/>
    <property type="match status" value="1"/>
</dbReference>
<dbReference type="AlphaFoldDB" id="A0A6B0TXD7"/>
<feature type="region of interest" description="Disordered" evidence="1">
    <location>
        <begin position="230"/>
        <end position="280"/>
    </location>
</feature>
<feature type="compositionally biased region" description="Low complexity" evidence="1">
    <location>
        <begin position="159"/>
        <end position="174"/>
    </location>
</feature>
<dbReference type="SUPFAM" id="SSF88713">
    <property type="entry name" value="Glycoside hydrolase/deacetylase"/>
    <property type="match status" value="1"/>
</dbReference>
<keyword evidence="2" id="KW-0472">Membrane</keyword>
<comment type="caution">
    <text evidence="3">The sequence shown here is derived from an EMBL/GenBank/DDBJ whole genome shotgun (WGS) entry which is preliminary data.</text>
</comment>
<dbReference type="RefSeq" id="WP_160854625.1">
    <property type="nucleotide sequence ID" value="NZ_WUWG01000003.1"/>
</dbReference>
<dbReference type="Gene3D" id="3.20.20.370">
    <property type="entry name" value="Glycoside hydrolase/deacetylase"/>
    <property type="match status" value="1"/>
</dbReference>
<keyword evidence="2" id="KW-1133">Transmembrane helix</keyword>
<feature type="region of interest" description="Disordered" evidence="1">
    <location>
        <begin position="294"/>
        <end position="343"/>
    </location>
</feature>
<dbReference type="EMBL" id="WUWG01000003">
    <property type="protein sequence ID" value="MXU65814.1"/>
    <property type="molecule type" value="Genomic_DNA"/>
</dbReference>
<evidence type="ECO:0000313" key="3">
    <source>
        <dbReference type="EMBL" id="MXU65814.1"/>
    </source>
</evidence>
<dbReference type="InterPro" id="IPR011330">
    <property type="entry name" value="Glyco_hydro/deAcase_b/a-brl"/>
</dbReference>
<proteinExistence type="predicted"/>
<gene>
    <name evidence="3" type="ORF">GSH16_10165</name>
</gene>
<keyword evidence="2" id="KW-0812">Transmembrane</keyword>
<evidence type="ECO:0000256" key="2">
    <source>
        <dbReference type="SAM" id="Phobius"/>
    </source>
</evidence>
<evidence type="ECO:0000313" key="4">
    <source>
        <dbReference type="Proteomes" id="UP000436016"/>
    </source>
</evidence>